<protein>
    <recommendedName>
        <fullName evidence="3">Phage-related protein</fullName>
    </recommendedName>
</protein>
<organism evidence="1 2">
    <name type="scientific">Ruminococcus flavefaciens</name>
    <dbReference type="NCBI Taxonomy" id="1265"/>
    <lineage>
        <taxon>Bacteria</taxon>
        <taxon>Bacillati</taxon>
        <taxon>Bacillota</taxon>
        <taxon>Clostridia</taxon>
        <taxon>Eubacteriales</taxon>
        <taxon>Oscillospiraceae</taxon>
        <taxon>Ruminococcus</taxon>
    </lineage>
</organism>
<evidence type="ECO:0008006" key="3">
    <source>
        <dbReference type="Google" id="ProtNLM"/>
    </source>
</evidence>
<evidence type="ECO:0000313" key="2">
    <source>
        <dbReference type="Proteomes" id="UP000245720"/>
    </source>
</evidence>
<dbReference type="EMBL" id="QGDI01000003">
    <property type="protein sequence ID" value="PWJ13962.1"/>
    <property type="molecule type" value="Genomic_DNA"/>
</dbReference>
<dbReference type="RefSeq" id="WP_109725749.1">
    <property type="nucleotide sequence ID" value="NZ_QGDI01000003.1"/>
</dbReference>
<accession>A0A315YPL9</accession>
<comment type="caution">
    <text evidence="1">The sequence shown here is derived from an EMBL/GenBank/DDBJ whole genome shotgun (WGS) entry which is preliminary data.</text>
</comment>
<gene>
    <name evidence="1" type="ORF">IE37_00893</name>
</gene>
<evidence type="ECO:0000313" key="1">
    <source>
        <dbReference type="EMBL" id="PWJ13962.1"/>
    </source>
</evidence>
<dbReference type="AlphaFoldDB" id="A0A315YPL9"/>
<name>A0A315YPL9_RUMFL</name>
<dbReference type="Proteomes" id="UP000245720">
    <property type="component" value="Unassembled WGS sequence"/>
</dbReference>
<reference evidence="1 2" key="1">
    <citation type="submission" date="2018-05" db="EMBL/GenBank/DDBJ databases">
        <title>The Hungate 1000. A catalogue of reference genomes from the rumen microbiome.</title>
        <authorList>
            <person name="Kelly W."/>
        </authorList>
    </citation>
    <scope>NUCLEOTIDE SEQUENCE [LARGE SCALE GENOMIC DNA]</scope>
    <source>
        <strain evidence="1 2">SAb67</strain>
    </source>
</reference>
<dbReference type="OrthoDB" id="2734969at2"/>
<proteinExistence type="predicted"/>
<sequence>MSTFIFNGISSDTLGLIITTPMIRPTWQPERDFTAIPGRPQQSSHEKQWYPNAELTAYAVITDASAEKLHDIYAKLRGYGVLSISTAPDEILYAFVHLPVPEAKALLMAELPIVFECEPFAYAAAEKAVDITETNPYKRVDVEGTVFCDPTIEFVPSQASTDINCNGKVIQVKTPQEIIGAGYPDTYSITLDCDAQLAYYTRPSGDKVACTELTKGPFPRLHIADNYIINSGVQSAEIRYRERWY</sequence>